<dbReference type="FunFam" id="2.130.10.120:FF:000001">
    <property type="entry name" value="Prolyl endopeptidase"/>
    <property type="match status" value="1"/>
</dbReference>
<dbReference type="Gene3D" id="2.130.10.120">
    <property type="entry name" value="Prolyl oligopeptidase, N-terminal domain"/>
    <property type="match status" value="1"/>
</dbReference>
<comment type="caution">
    <text evidence="9">The sequence shown here is derived from an EMBL/GenBank/DDBJ whole genome shotgun (WGS) entry which is preliminary data.</text>
</comment>
<comment type="similarity">
    <text evidence="2">Belongs to the peptidase S9A family.</text>
</comment>
<dbReference type="PANTHER" id="PTHR42881">
    <property type="entry name" value="PROLYL ENDOPEPTIDASE"/>
    <property type="match status" value="1"/>
</dbReference>
<reference evidence="10" key="1">
    <citation type="submission" date="2018-12" db="EMBL/GenBank/DDBJ databases">
        <title>Tengunoibacter tsumagoiensis gen. nov., sp. nov., Dictyobacter kobayashii sp. nov., D. alpinus sp. nov., and D. joshuensis sp. nov. and description of Dictyobacteraceae fam. nov. within the order Ktedonobacterales isolated from Tengu-no-mugimeshi.</title>
        <authorList>
            <person name="Wang C.M."/>
            <person name="Zheng Y."/>
            <person name="Sakai Y."/>
            <person name="Toyoda A."/>
            <person name="Minakuchi Y."/>
            <person name="Abe K."/>
            <person name="Yokota A."/>
            <person name="Yabe S."/>
        </authorList>
    </citation>
    <scope>NUCLEOTIDE SEQUENCE [LARGE SCALE GENOMIC DNA]</scope>
    <source>
        <strain evidence="10">S-27</strain>
    </source>
</reference>
<dbReference type="GO" id="GO:0005829">
    <property type="term" value="C:cytosol"/>
    <property type="evidence" value="ECO:0007669"/>
    <property type="project" value="TreeGrafter"/>
</dbReference>
<evidence type="ECO:0000256" key="5">
    <source>
        <dbReference type="ARBA" id="ARBA00022801"/>
    </source>
</evidence>
<dbReference type="SUPFAM" id="SSF50993">
    <property type="entry name" value="Peptidase/esterase 'gauge' domain"/>
    <property type="match status" value="1"/>
</dbReference>
<dbReference type="GO" id="GO:0004252">
    <property type="term" value="F:serine-type endopeptidase activity"/>
    <property type="evidence" value="ECO:0007669"/>
    <property type="project" value="UniProtKB-EC"/>
</dbReference>
<dbReference type="EMBL" id="BIFQ01000001">
    <property type="protein sequence ID" value="GCE04989.1"/>
    <property type="molecule type" value="Genomic_DNA"/>
</dbReference>
<keyword evidence="6" id="KW-0720">Serine protease</keyword>
<evidence type="ECO:0000313" key="10">
    <source>
        <dbReference type="Proteomes" id="UP000287224"/>
    </source>
</evidence>
<dbReference type="Pfam" id="PF02897">
    <property type="entry name" value="Peptidase_S9_N"/>
    <property type="match status" value="1"/>
</dbReference>
<protein>
    <recommendedName>
        <fullName evidence="3">prolyl oligopeptidase</fullName>
        <ecNumber evidence="3">3.4.21.26</ecNumber>
    </recommendedName>
</protein>
<evidence type="ECO:0000256" key="4">
    <source>
        <dbReference type="ARBA" id="ARBA00022670"/>
    </source>
</evidence>
<keyword evidence="5" id="KW-0378">Hydrolase</keyword>
<organism evidence="9 10">
    <name type="scientific">Dictyobacter aurantiacus</name>
    <dbReference type="NCBI Taxonomy" id="1936993"/>
    <lineage>
        <taxon>Bacteria</taxon>
        <taxon>Bacillati</taxon>
        <taxon>Chloroflexota</taxon>
        <taxon>Ktedonobacteria</taxon>
        <taxon>Ktedonobacterales</taxon>
        <taxon>Dictyobacteraceae</taxon>
        <taxon>Dictyobacter</taxon>
    </lineage>
</organism>
<dbReference type="Proteomes" id="UP000287224">
    <property type="component" value="Unassembled WGS sequence"/>
</dbReference>
<comment type="catalytic activity">
    <reaction evidence="1">
        <text>Hydrolysis of Pro-|-Xaa &gt;&gt; Ala-|-Xaa in oligopeptides.</text>
        <dbReference type="EC" id="3.4.21.26"/>
    </reaction>
</comment>
<dbReference type="Pfam" id="PF00326">
    <property type="entry name" value="Peptidase_S9"/>
    <property type="match status" value="1"/>
</dbReference>
<proteinExistence type="inferred from homology"/>
<evidence type="ECO:0000256" key="1">
    <source>
        <dbReference type="ARBA" id="ARBA00001070"/>
    </source>
</evidence>
<dbReference type="GO" id="GO:0070012">
    <property type="term" value="F:oligopeptidase activity"/>
    <property type="evidence" value="ECO:0007669"/>
    <property type="project" value="TreeGrafter"/>
</dbReference>
<dbReference type="AlphaFoldDB" id="A0A401ZDS4"/>
<dbReference type="InterPro" id="IPR001375">
    <property type="entry name" value="Peptidase_S9_cat"/>
</dbReference>
<keyword evidence="4" id="KW-0645">Protease</keyword>
<dbReference type="InterPro" id="IPR023302">
    <property type="entry name" value="Pept_S9A_N"/>
</dbReference>
<dbReference type="InterPro" id="IPR002470">
    <property type="entry name" value="Peptidase_S9A"/>
</dbReference>
<dbReference type="Gene3D" id="3.40.50.1820">
    <property type="entry name" value="alpha/beta hydrolase"/>
    <property type="match status" value="1"/>
</dbReference>
<dbReference type="InterPro" id="IPR029058">
    <property type="entry name" value="AB_hydrolase_fold"/>
</dbReference>
<dbReference type="SUPFAM" id="SSF53474">
    <property type="entry name" value="alpha/beta-Hydrolases"/>
    <property type="match status" value="1"/>
</dbReference>
<keyword evidence="10" id="KW-1185">Reference proteome</keyword>
<dbReference type="PANTHER" id="PTHR42881:SF2">
    <property type="entry name" value="PROLYL ENDOPEPTIDASE"/>
    <property type="match status" value="1"/>
</dbReference>
<gene>
    <name evidence="9" type="ORF">KDAU_23180</name>
</gene>
<dbReference type="InterPro" id="IPR002471">
    <property type="entry name" value="Pept_S9_AS"/>
</dbReference>
<dbReference type="PRINTS" id="PR00862">
    <property type="entry name" value="PROLIGOPTASE"/>
</dbReference>
<evidence type="ECO:0000256" key="3">
    <source>
        <dbReference type="ARBA" id="ARBA00011897"/>
    </source>
</evidence>
<dbReference type="GO" id="GO:0006508">
    <property type="term" value="P:proteolysis"/>
    <property type="evidence" value="ECO:0007669"/>
    <property type="project" value="UniProtKB-KW"/>
</dbReference>
<evidence type="ECO:0000259" key="8">
    <source>
        <dbReference type="Pfam" id="PF02897"/>
    </source>
</evidence>
<dbReference type="EC" id="3.4.21.26" evidence="3"/>
<evidence type="ECO:0000256" key="2">
    <source>
        <dbReference type="ARBA" id="ARBA00005228"/>
    </source>
</evidence>
<dbReference type="RefSeq" id="WP_126596085.1">
    <property type="nucleotide sequence ID" value="NZ_BIFQ01000001.1"/>
</dbReference>
<accession>A0A401ZDS4</accession>
<dbReference type="InterPro" id="IPR051167">
    <property type="entry name" value="Prolyl_oligopep/macrocyclase"/>
</dbReference>
<dbReference type="OrthoDB" id="9801421at2"/>
<evidence type="ECO:0000313" key="9">
    <source>
        <dbReference type="EMBL" id="GCE04989.1"/>
    </source>
</evidence>
<dbReference type="FunFam" id="3.40.50.1820:FF:000005">
    <property type="entry name" value="Prolyl endopeptidase"/>
    <property type="match status" value="1"/>
</dbReference>
<evidence type="ECO:0000259" key="7">
    <source>
        <dbReference type="Pfam" id="PF00326"/>
    </source>
</evidence>
<dbReference type="PROSITE" id="PS00708">
    <property type="entry name" value="PRO_ENDOPEP_SER"/>
    <property type="match status" value="1"/>
</dbReference>
<evidence type="ECO:0000256" key="6">
    <source>
        <dbReference type="ARBA" id="ARBA00022825"/>
    </source>
</evidence>
<feature type="domain" description="Peptidase S9A N-terminal" evidence="8">
    <location>
        <begin position="4"/>
        <end position="405"/>
    </location>
</feature>
<name>A0A401ZDS4_9CHLR</name>
<feature type="domain" description="Peptidase S9 prolyl oligopeptidase catalytic" evidence="7">
    <location>
        <begin position="468"/>
        <end position="677"/>
    </location>
</feature>
<sequence length="680" mass="76918">MNFPITRRDETIEDYHGTRVADPYRWLEDEKSAQTQSWVEQQHALARAYLDKLPDLEQIRARYIELFNYPKFSAPRKRGGRYYFSRNTGLQNQSVLYMQSSLESDERVVLDPNSLSADGTVSLTNQVFSHDGSLLAYGTSSSGSDWQEIHIRQVDSGVDFNEVIHWCKFSGIAWRHDNSGFFYNRLPEPGTVAEEDQSKFSKVYWHAINTPQSEDQLIFERPEAKELSFTPSITDDGKYLFLTVWNGTEPRNRLYYREVGSSAPFVRLLDEADASYDLIGNDGPIFYIQTNLNAPKGRIIAIDSANPDRENWRELIAEQDDVMAFAQIVNQQFVIAYMHDAHHEIKLYSKDGSLQQQLALPTLGSIIDLSGEPDGDELFITFTSFLFPSTVFRYDFVCNTLYPLRQSQASFDPAGYETTQVFYPSKDGTRVPMFLTHKKGLVLDGNNPVLMYGYGGFDISLTPTFGVTPLVWIERGGIYAVANLRGGSEYGEQWHEAGMLEKKQNVFDDFISAAAWLVANNYTRPSRIAIMGGSNGGLLVAACLVQRPDLYGAVICRVPVIDMLRYHRFTVGRYWIGEYGDAENNPEQFAFLYAYSPLHNVRPGTAYPPTLIMTADTDDRVVPAHARKFAATLQAAQAGESPILLRVEMKAGHGMGKPTAKIIEEEADILAFLFHTFHMF</sequence>